<dbReference type="PROSITE" id="PS50011">
    <property type="entry name" value="PROTEIN_KINASE_DOM"/>
    <property type="match status" value="1"/>
</dbReference>
<dbReference type="PANTHER" id="PTHR43642:SF1">
    <property type="entry name" value="HYBRID SIGNAL TRANSDUCTION HISTIDINE KINASE G"/>
    <property type="match status" value="1"/>
</dbReference>
<dbReference type="SUPFAM" id="SSF55781">
    <property type="entry name" value="GAF domain-like"/>
    <property type="match status" value="1"/>
</dbReference>
<dbReference type="InterPro" id="IPR011009">
    <property type="entry name" value="Kinase-like_dom_sf"/>
</dbReference>
<dbReference type="InterPro" id="IPR003018">
    <property type="entry name" value="GAF"/>
</dbReference>
<dbReference type="Gene3D" id="3.40.50.300">
    <property type="entry name" value="P-loop containing nucleotide triphosphate hydrolases"/>
    <property type="match status" value="1"/>
</dbReference>
<dbReference type="InterPro" id="IPR041664">
    <property type="entry name" value="AAA_16"/>
</dbReference>
<evidence type="ECO:0000256" key="2">
    <source>
        <dbReference type="ARBA" id="ARBA00012438"/>
    </source>
</evidence>
<dbReference type="InterPro" id="IPR000014">
    <property type="entry name" value="PAS"/>
</dbReference>
<organism evidence="7 8">
    <name type="scientific">Caballeronia insecticola</name>
    <dbReference type="NCBI Taxonomy" id="758793"/>
    <lineage>
        <taxon>Bacteria</taxon>
        <taxon>Pseudomonadati</taxon>
        <taxon>Pseudomonadota</taxon>
        <taxon>Betaproteobacteria</taxon>
        <taxon>Burkholderiales</taxon>
        <taxon>Burkholderiaceae</taxon>
        <taxon>Caballeronia</taxon>
    </lineage>
</organism>
<dbReference type="CDD" id="cd00130">
    <property type="entry name" value="PAS"/>
    <property type="match status" value="1"/>
</dbReference>
<dbReference type="Gene3D" id="3.30.450.20">
    <property type="entry name" value="PAS domain"/>
    <property type="match status" value="1"/>
</dbReference>
<dbReference type="Pfam" id="PF00512">
    <property type="entry name" value="HisKA"/>
    <property type="match status" value="1"/>
</dbReference>
<geneLocation type="plasmid" evidence="7 8">
    <name>p2</name>
</geneLocation>
<dbReference type="SUPFAM" id="SSF52540">
    <property type="entry name" value="P-loop containing nucleoside triphosphate hydrolases"/>
    <property type="match status" value="1"/>
</dbReference>
<dbReference type="InterPro" id="IPR053159">
    <property type="entry name" value="Hybrid_Histidine_Kinase"/>
</dbReference>
<protein>
    <recommendedName>
        <fullName evidence="2">histidine kinase</fullName>
        <ecNumber evidence="2">2.7.13.3</ecNumber>
    </recommendedName>
</protein>
<dbReference type="SUPFAM" id="SSF55874">
    <property type="entry name" value="ATPase domain of HSP90 chaperone/DNA topoisomerase II/histidine kinase"/>
    <property type="match status" value="1"/>
</dbReference>
<feature type="domain" description="PAS" evidence="6">
    <location>
        <begin position="1463"/>
        <end position="1505"/>
    </location>
</feature>
<dbReference type="CDD" id="cd00082">
    <property type="entry name" value="HisKA"/>
    <property type="match status" value="1"/>
</dbReference>
<dbReference type="SMART" id="SM00220">
    <property type="entry name" value="S_TKc"/>
    <property type="match status" value="1"/>
</dbReference>
<gene>
    <name evidence="7" type="ORF">BRPE64_ECDS00940</name>
</gene>
<dbReference type="InterPro" id="IPR036097">
    <property type="entry name" value="HisK_dim/P_sf"/>
</dbReference>
<dbReference type="InterPro" id="IPR029016">
    <property type="entry name" value="GAF-like_dom_sf"/>
</dbReference>
<dbReference type="SMART" id="SM00065">
    <property type="entry name" value="GAF"/>
    <property type="match status" value="1"/>
</dbReference>
<feature type="domain" description="Histidine kinase" evidence="5">
    <location>
        <begin position="1608"/>
        <end position="1834"/>
    </location>
</feature>
<evidence type="ECO:0000256" key="3">
    <source>
        <dbReference type="ARBA" id="ARBA00022553"/>
    </source>
</evidence>
<dbReference type="Pfam" id="PF02518">
    <property type="entry name" value="HATPase_c"/>
    <property type="match status" value="1"/>
</dbReference>
<dbReference type="NCBIfam" id="TIGR00229">
    <property type="entry name" value="sensory_box"/>
    <property type="match status" value="1"/>
</dbReference>
<name>R4X5H7_9BURK</name>
<dbReference type="EC" id="2.7.13.3" evidence="2"/>
<dbReference type="Pfam" id="PF13191">
    <property type="entry name" value="AAA_16"/>
    <property type="match status" value="1"/>
</dbReference>
<dbReference type="InterPro" id="IPR036890">
    <property type="entry name" value="HATPase_C_sf"/>
</dbReference>
<dbReference type="SMART" id="SM00388">
    <property type="entry name" value="HisKA"/>
    <property type="match status" value="1"/>
</dbReference>
<dbReference type="InterPro" id="IPR003661">
    <property type="entry name" value="HisK_dim/P_dom"/>
</dbReference>
<dbReference type="Gene3D" id="1.10.510.10">
    <property type="entry name" value="Transferase(Phosphotransferase) domain 1"/>
    <property type="match status" value="1"/>
</dbReference>
<comment type="catalytic activity">
    <reaction evidence="1">
        <text>ATP + protein L-histidine = ADP + protein N-phospho-L-histidine.</text>
        <dbReference type="EC" id="2.7.13.3"/>
    </reaction>
</comment>
<dbReference type="Gene3D" id="3.30.450.40">
    <property type="match status" value="1"/>
</dbReference>
<dbReference type="EMBL" id="AP013062">
    <property type="protein sequence ID" value="BAN28252.1"/>
    <property type="molecule type" value="Genomic_DNA"/>
</dbReference>
<dbReference type="RefSeq" id="WP_016355601.1">
    <property type="nucleotide sequence ID" value="NC_021295.1"/>
</dbReference>
<keyword evidence="8" id="KW-1185">Reference proteome</keyword>
<evidence type="ECO:0000259" key="5">
    <source>
        <dbReference type="PROSITE" id="PS50109"/>
    </source>
</evidence>
<dbReference type="PANTHER" id="PTHR43642">
    <property type="entry name" value="HYBRID SIGNAL TRANSDUCTION HISTIDINE KINASE G"/>
    <property type="match status" value="1"/>
</dbReference>
<dbReference type="PATRIC" id="fig|758793.3.peg.6431"/>
<evidence type="ECO:0000256" key="1">
    <source>
        <dbReference type="ARBA" id="ARBA00000085"/>
    </source>
</evidence>
<keyword evidence="7" id="KW-0614">Plasmid</keyword>
<dbReference type="SMART" id="SM00091">
    <property type="entry name" value="PAS"/>
    <property type="match status" value="2"/>
</dbReference>
<dbReference type="SUPFAM" id="SSF56112">
    <property type="entry name" value="Protein kinase-like (PK-like)"/>
    <property type="match status" value="1"/>
</dbReference>
<dbReference type="GO" id="GO:0005524">
    <property type="term" value="F:ATP binding"/>
    <property type="evidence" value="ECO:0007669"/>
    <property type="project" value="InterPro"/>
</dbReference>
<feature type="domain" description="Protein kinase" evidence="4">
    <location>
        <begin position="1"/>
        <end position="269"/>
    </location>
</feature>
<evidence type="ECO:0000313" key="7">
    <source>
        <dbReference type="EMBL" id="BAN28252.1"/>
    </source>
</evidence>
<dbReference type="OrthoDB" id="9801841at2"/>
<dbReference type="PROSITE" id="PS50112">
    <property type="entry name" value="PAS"/>
    <property type="match status" value="1"/>
</dbReference>
<dbReference type="InterPro" id="IPR027417">
    <property type="entry name" value="P-loop_NTPase"/>
</dbReference>
<dbReference type="CDD" id="cd14014">
    <property type="entry name" value="STKc_PknB_like"/>
    <property type="match status" value="1"/>
</dbReference>
<dbReference type="Pfam" id="PF00069">
    <property type="entry name" value="Pkinase"/>
    <property type="match status" value="1"/>
</dbReference>
<dbReference type="Proteomes" id="UP000013966">
    <property type="component" value="Plasmid p2"/>
</dbReference>
<dbReference type="KEGG" id="buo:BRPE64_ECDS00940"/>
<dbReference type="PROSITE" id="PS50109">
    <property type="entry name" value="HIS_KIN"/>
    <property type="match status" value="1"/>
</dbReference>
<dbReference type="InterPro" id="IPR003594">
    <property type="entry name" value="HATPase_dom"/>
</dbReference>
<dbReference type="InterPro" id="IPR035965">
    <property type="entry name" value="PAS-like_dom_sf"/>
</dbReference>
<dbReference type="InterPro" id="IPR005467">
    <property type="entry name" value="His_kinase_dom"/>
</dbReference>
<evidence type="ECO:0000259" key="4">
    <source>
        <dbReference type="PROSITE" id="PS50011"/>
    </source>
</evidence>
<keyword evidence="3" id="KW-0597">Phosphoprotein</keyword>
<evidence type="ECO:0000259" key="6">
    <source>
        <dbReference type="PROSITE" id="PS50112"/>
    </source>
</evidence>
<dbReference type="HOGENOM" id="CLU_000445_34_2_4"/>
<dbReference type="InterPro" id="IPR000719">
    <property type="entry name" value="Prot_kinase_dom"/>
</dbReference>
<evidence type="ECO:0000313" key="8">
    <source>
        <dbReference type="Proteomes" id="UP000013966"/>
    </source>
</evidence>
<sequence length="1837" mass="203782">MGSNLEVLTQDGDHVFFRTERESAGGRLTTVLGMRPAREPPTAHILKRMSHEFGLRDSLDRSWAVMPLELAWQGEATTLFFEDFSGKPLDNLLVKPFKPDHFLEVAIGIASAVSKLHQSGLVHKDLKPAHILVNTTDKSVRLRGLGLATLNPRERQPFVPPETIDGTLAYMAPEQTGHMNRSVDTRSDLYSLGIVFYQMLTGVLPFAADEPMEWVHCHVARNPIPLEKHIDVPSQIARIVQKLLAKAAEDRYQTAAGLERDLRRCHVGAYSPFDIETFPLGARDTPSRLFIPEKLYGRETDLRTLHAAFDHVVSAGSPKLVLVSGYSGIGKSSVVNELHKSLVPPRGLFASGKFDEYKRGIPYATIAQALQSLISQLLGKSDDEMSRWRTALQDAVGQNGQLMTTIVPNLAVIMGEQPVPPEVPSQDQQARFQMVLRRFLGVFARPEHPLTLFLDDLQWLDTGTLDLIEHLITHADVRHLLIVGAYRDNEVGPGHPLETRLARLRRLGDGVKEIELAPLRKVDITRLLMDTLHMPSGAVASLAALIFEKTAGNPFFSIQFVTALAEQGLLAFDADTSIWKWDLPGLRGQGFTDNVADLMAAKLRRLPLATRRALGELACLGSVVSTLDFALTQSQPETDWRAALSVAVRAGLLHESPETYTFLHDRIREAAYALIPEDARASTHLTMGRALATRATAESLRESIFEIVNQFGHGVQLISEPSEREQVARLELIAGDRAKASAAYETAAQYYATGRALLPERAWENCYPLVFDLELNEAESLYLAGEMSLAETKLAALVPRARTLVDAAAVACARINLFTILDQSGHAVAAGLEYLRQTGENWSSAPTADDVANAYGDIWKQIEQQPIEALSGLPFMQSEERSATMNVLTVLTTPALFTNSNLFRLTVVRMATLSFAYGNTHGSSLAYAWLGSILGSYFNDYQAGFRFGALGLNLVDRLGLDRFRARVYLVFGVHIAHWSRPLDLSLGYIRQAFDAAMRTGDISFASYACADSLAHRIARSDALEEVEQEAERNLEFARRAQFGFIVDVIHAQRALVRFLRGSAKDARMIEAEFNESGFEQRAKDQPQLALPACYYWIRRLQGSVFAGDIPSAIRSIRRIRPVLWTTPTQFEHAEYYFYGALAWAMRCEQVAPDRARRCVARLLAHHAQLLRWVEHCPTTFASRVALTTAEIARAQGRGLDVLQLYEEAIARAGRDRLLYVEALAYERAAGFCLKQGLHTVAQAYLHSATECYLRWGAHGKARQLLEHVIRRPDGLAMHDSTSTIQTSIEHLDLATVLKVSQAVSREMISGRLIDVLLRTVMERAGAERSVLVLEQGQEQRIVADATIDNGRVRINQNDRPVTSKELPLSVLLTVTRLRETMVVRDARADLSLAGDPYLRDSGSRSILCLPMINQGKLLGFLYLENNHVQDIFTSAQIGILRFLASQAAVALDNSRLYLDLARREAKIRRLVDANIVGVTFWHRDGLIIDANDAFLRIVGYDRDDLCAGRLNWQTLTPDQHVEHIGAWTTAGSADSGQAGAYEKEYIRKDGSRAPVLVVFAGAKEESDEGISFVLDLTDRKRNEEALRMMRIGLEHGNRVAMMGQLAASVAHEVKQPMTGLMNNANLLLRQLEHENPELSKLRKTASRIVRDTRRASDVIDRTSALVHKTTPPKELLDLNDVIRVVTRFVRAEAIRQSIQLNLHLADPLPGVYGDRIQLQQLVLNLMMNSIEAVSNIVGRVRTLWIESRVDRAGFVCGVVRDNGPGIPVEDMEPIFDAFHTSKASGMGMGLAICRSIVEAHGGHLTAGSNAWVESGAQSSELCGAVFCFSLPPATRET</sequence>
<dbReference type="Pfam" id="PF13426">
    <property type="entry name" value="PAS_9"/>
    <property type="match status" value="1"/>
</dbReference>
<proteinExistence type="predicted"/>
<dbReference type="PRINTS" id="PR00344">
    <property type="entry name" value="BCTRLSENSOR"/>
</dbReference>
<reference evidence="7 8" key="1">
    <citation type="journal article" date="2013" name="Genome Announc.">
        <title>Complete Genome Sequence of Burkholderia sp. Strain RPE64, Bacterial Symbiont of the Bean Bug Riptortus pedestris.</title>
        <authorList>
            <person name="Shibata T.F."/>
            <person name="Maeda T."/>
            <person name="Nikoh N."/>
            <person name="Yamaguchi K."/>
            <person name="Oshima K."/>
            <person name="Hattori M."/>
            <person name="Nishiyama T."/>
            <person name="Hasebe M."/>
            <person name="Fukatsu T."/>
            <person name="Kikuchi Y."/>
            <person name="Shigenobu S."/>
        </authorList>
    </citation>
    <scope>NUCLEOTIDE SEQUENCE [LARGE SCALE GENOMIC DNA]</scope>
    <source>
        <plasmid evidence="7 8">p2</plasmid>
    </source>
</reference>
<dbReference type="InterPro" id="IPR004358">
    <property type="entry name" value="Sig_transdc_His_kin-like_C"/>
</dbReference>
<reference evidence="7 8" key="2">
    <citation type="journal article" date="2018" name="Int. J. Syst. Evol. Microbiol.">
        <title>Burkholderia insecticola sp. nov., a gut symbiotic bacterium of the bean bug Riptortus pedestris.</title>
        <authorList>
            <person name="Takeshita K."/>
            <person name="Tamaki H."/>
            <person name="Ohbayashi T."/>
            <person name="Meng X.-Y."/>
            <person name="Sone T."/>
            <person name="Mitani Y."/>
            <person name="Peeters C."/>
            <person name="Kikuchi Y."/>
            <person name="Vandamme P."/>
        </authorList>
    </citation>
    <scope>NUCLEOTIDE SEQUENCE [LARGE SCALE GENOMIC DNA]</scope>
    <source>
        <strain evidence="7">RPE64</strain>
        <plasmid evidence="7 8">p2</plasmid>
    </source>
</reference>
<dbReference type="Gene3D" id="3.30.565.10">
    <property type="entry name" value="Histidine kinase-like ATPase, C-terminal domain"/>
    <property type="match status" value="1"/>
</dbReference>
<dbReference type="SMART" id="SM00387">
    <property type="entry name" value="HATPase_c"/>
    <property type="match status" value="1"/>
</dbReference>
<dbReference type="Gene3D" id="1.10.287.130">
    <property type="match status" value="1"/>
</dbReference>
<dbReference type="Pfam" id="PF01590">
    <property type="entry name" value="GAF"/>
    <property type="match status" value="1"/>
</dbReference>
<dbReference type="SUPFAM" id="SSF47384">
    <property type="entry name" value="Homodimeric domain of signal transducing histidine kinase"/>
    <property type="match status" value="1"/>
</dbReference>
<accession>R4X5H7</accession>
<dbReference type="GO" id="GO:0000155">
    <property type="term" value="F:phosphorelay sensor kinase activity"/>
    <property type="evidence" value="ECO:0007669"/>
    <property type="project" value="InterPro"/>
</dbReference>
<dbReference type="SUPFAM" id="SSF55785">
    <property type="entry name" value="PYP-like sensor domain (PAS domain)"/>
    <property type="match status" value="1"/>
</dbReference>